<dbReference type="Proteomes" id="UP001286456">
    <property type="component" value="Unassembled WGS sequence"/>
</dbReference>
<evidence type="ECO:0000313" key="3">
    <source>
        <dbReference type="Proteomes" id="UP001286456"/>
    </source>
</evidence>
<dbReference type="AlphaFoldDB" id="A0AAE0M7T1"/>
<feature type="transmembrane region" description="Helical" evidence="1">
    <location>
        <begin position="6"/>
        <end position="34"/>
    </location>
</feature>
<feature type="transmembrane region" description="Helical" evidence="1">
    <location>
        <begin position="55"/>
        <end position="73"/>
    </location>
</feature>
<sequence>MDDQIAIVQFFFCTWFFSSFFLLFFTFWPFVLLATLSWLGKRSVIFSWKHFDNGWCFFFGRLLVFIFGFVGMGNKGGRIFAQQMTCLSGHSCMQGKLDSRDNDLGIKMVTALSL</sequence>
<accession>A0AAE0M7T1</accession>
<evidence type="ECO:0000313" key="2">
    <source>
        <dbReference type="EMBL" id="KAK3321094.1"/>
    </source>
</evidence>
<evidence type="ECO:0008006" key="4">
    <source>
        <dbReference type="Google" id="ProtNLM"/>
    </source>
</evidence>
<gene>
    <name evidence="2" type="ORF">B0T19DRAFT_431512</name>
</gene>
<name>A0AAE0M7T1_9PEZI</name>
<keyword evidence="1" id="KW-0472">Membrane</keyword>
<keyword evidence="1" id="KW-0812">Transmembrane</keyword>
<comment type="caution">
    <text evidence="2">The sequence shown here is derived from an EMBL/GenBank/DDBJ whole genome shotgun (WGS) entry which is preliminary data.</text>
</comment>
<protein>
    <recommendedName>
        <fullName evidence="4">Transmembrane protein</fullName>
    </recommendedName>
</protein>
<organism evidence="2 3">
    <name type="scientific">Cercophora scortea</name>
    <dbReference type="NCBI Taxonomy" id="314031"/>
    <lineage>
        <taxon>Eukaryota</taxon>
        <taxon>Fungi</taxon>
        <taxon>Dikarya</taxon>
        <taxon>Ascomycota</taxon>
        <taxon>Pezizomycotina</taxon>
        <taxon>Sordariomycetes</taxon>
        <taxon>Sordariomycetidae</taxon>
        <taxon>Sordariales</taxon>
        <taxon>Lasiosphaeriaceae</taxon>
        <taxon>Cercophora</taxon>
    </lineage>
</organism>
<dbReference type="EMBL" id="JAUEPO010000005">
    <property type="protein sequence ID" value="KAK3321094.1"/>
    <property type="molecule type" value="Genomic_DNA"/>
</dbReference>
<keyword evidence="3" id="KW-1185">Reference proteome</keyword>
<reference evidence="2" key="1">
    <citation type="journal article" date="2023" name="Mol. Phylogenet. Evol.">
        <title>Genome-scale phylogeny and comparative genomics of the fungal order Sordariales.</title>
        <authorList>
            <person name="Hensen N."/>
            <person name="Bonometti L."/>
            <person name="Westerberg I."/>
            <person name="Brannstrom I.O."/>
            <person name="Guillou S."/>
            <person name="Cros-Aarteil S."/>
            <person name="Calhoun S."/>
            <person name="Haridas S."/>
            <person name="Kuo A."/>
            <person name="Mondo S."/>
            <person name="Pangilinan J."/>
            <person name="Riley R."/>
            <person name="LaButti K."/>
            <person name="Andreopoulos B."/>
            <person name="Lipzen A."/>
            <person name="Chen C."/>
            <person name="Yan M."/>
            <person name="Daum C."/>
            <person name="Ng V."/>
            <person name="Clum A."/>
            <person name="Steindorff A."/>
            <person name="Ohm R.A."/>
            <person name="Martin F."/>
            <person name="Silar P."/>
            <person name="Natvig D.O."/>
            <person name="Lalanne C."/>
            <person name="Gautier V."/>
            <person name="Ament-Velasquez S.L."/>
            <person name="Kruys A."/>
            <person name="Hutchinson M.I."/>
            <person name="Powell A.J."/>
            <person name="Barry K."/>
            <person name="Miller A.N."/>
            <person name="Grigoriev I.V."/>
            <person name="Debuchy R."/>
            <person name="Gladieux P."/>
            <person name="Hiltunen Thoren M."/>
            <person name="Johannesson H."/>
        </authorList>
    </citation>
    <scope>NUCLEOTIDE SEQUENCE</scope>
    <source>
        <strain evidence="2">SMH4131-1</strain>
    </source>
</reference>
<reference evidence="2" key="2">
    <citation type="submission" date="2023-06" db="EMBL/GenBank/DDBJ databases">
        <authorList>
            <consortium name="Lawrence Berkeley National Laboratory"/>
            <person name="Haridas S."/>
            <person name="Hensen N."/>
            <person name="Bonometti L."/>
            <person name="Westerberg I."/>
            <person name="Brannstrom I.O."/>
            <person name="Guillou S."/>
            <person name="Cros-Aarteil S."/>
            <person name="Calhoun S."/>
            <person name="Kuo A."/>
            <person name="Mondo S."/>
            <person name="Pangilinan J."/>
            <person name="Riley R."/>
            <person name="Labutti K."/>
            <person name="Andreopoulos B."/>
            <person name="Lipzen A."/>
            <person name="Chen C."/>
            <person name="Yanf M."/>
            <person name="Daum C."/>
            <person name="Ng V."/>
            <person name="Clum A."/>
            <person name="Steindorff A."/>
            <person name="Ohm R."/>
            <person name="Martin F."/>
            <person name="Silar P."/>
            <person name="Natvig D."/>
            <person name="Lalanne C."/>
            <person name="Gautier V."/>
            <person name="Ament-Velasquez S.L."/>
            <person name="Kruys A."/>
            <person name="Hutchinson M.I."/>
            <person name="Powell A.J."/>
            <person name="Barry K."/>
            <person name="Miller A.N."/>
            <person name="Grigoriev I.V."/>
            <person name="Debuchy R."/>
            <person name="Gladieux P."/>
            <person name="Thoren M.H."/>
            <person name="Johannesson H."/>
        </authorList>
    </citation>
    <scope>NUCLEOTIDE SEQUENCE</scope>
    <source>
        <strain evidence="2">SMH4131-1</strain>
    </source>
</reference>
<keyword evidence="1" id="KW-1133">Transmembrane helix</keyword>
<proteinExistence type="predicted"/>
<evidence type="ECO:0000256" key="1">
    <source>
        <dbReference type="SAM" id="Phobius"/>
    </source>
</evidence>